<keyword evidence="1 4" id="KW-0378">Hydrolase</keyword>
<evidence type="ECO:0000313" key="7">
    <source>
        <dbReference type="Proteomes" id="UP000440096"/>
    </source>
</evidence>
<dbReference type="SUPFAM" id="SSF52151">
    <property type="entry name" value="FabD/lysophospholipase-like"/>
    <property type="match status" value="1"/>
</dbReference>
<comment type="caution">
    <text evidence="6">The sequence shown here is derived from an EMBL/GenBank/DDBJ whole genome shotgun (WGS) entry which is preliminary data.</text>
</comment>
<organism evidence="6 7">
    <name type="scientific">Amycolatopsis pithecellobii</name>
    <dbReference type="NCBI Taxonomy" id="664692"/>
    <lineage>
        <taxon>Bacteria</taxon>
        <taxon>Bacillati</taxon>
        <taxon>Actinomycetota</taxon>
        <taxon>Actinomycetes</taxon>
        <taxon>Pseudonocardiales</taxon>
        <taxon>Pseudonocardiaceae</taxon>
        <taxon>Amycolatopsis</taxon>
    </lineage>
</organism>
<reference evidence="6 7" key="1">
    <citation type="submission" date="2019-11" db="EMBL/GenBank/DDBJ databases">
        <title>Draft genome of Amycolatopsis RM579.</title>
        <authorList>
            <person name="Duangmal K."/>
            <person name="Mingma R."/>
        </authorList>
    </citation>
    <scope>NUCLEOTIDE SEQUENCE [LARGE SCALE GENOMIC DNA]</scope>
    <source>
        <strain evidence="6 7">RM579</strain>
    </source>
</reference>
<dbReference type="InterPro" id="IPR002641">
    <property type="entry name" value="PNPLA_dom"/>
</dbReference>
<evidence type="ECO:0000256" key="3">
    <source>
        <dbReference type="ARBA" id="ARBA00023098"/>
    </source>
</evidence>
<dbReference type="EMBL" id="WMBA01000046">
    <property type="protein sequence ID" value="MTD57303.1"/>
    <property type="molecule type" value="Genomic_DNA"/>
</dbReference>
<dbReference type="OrthoDB" id="2339873at2"/>
<evidence type="ECO:0000313" key="6">
    <source>
        <dbReference type="EMBL" id="MTD57303.1"/>
    </source>
</evidence>
<dbReference type="InterPro" id="IPR016035">
    <property type="entry name" value="Acyl_Trfase/lysoPLipase"/>
</dbReference>
<dbReference type="Proteomes" id="UP000440096">
    <property type="component" value="Unassembled WGS sequence"/>
</dbReference>
<dbReference type="RefSeq" id="WP_154759443.1">
    <property type="nucleotide sequence ID" value="NZ_WMBA01000046.1"/>
</dbReference>
<dbReference type="Pfam" id="PF01734">
    <property type="entry name" value="Patatin"/>
    <property type="match status" value="1"/>
</dbReference>
<proteinExistence type="predicted"/>
<gene>
    <name evidence="6" type="ORF">GKO32_25495</name>
</gene>
<feature type="short sequence motif" description="DGA/G" evidence="4">
    <location>
        <begin position="186"/>
        <end position="188"/>
    </location>
</feature>
<dbReference type="Gene3D" id="3.40.1090.10">
    <property type="entry name" value="Cytosolic phospholipase A2 catalytic domain"/>
    <property type="match status" value="2"/>
</dbReference>
<feature type="active site" description="Proton acceptor" evidence="4">
    <location>
        <position position="186"/>
    </location>
</feature>
<dbReference type="GO" id="GO:0016787">
    <property type="term" value="F:hydrolase activity"/>
    <property type="evidence" value="ECO:0007669"/>
    <property type="project" value="UniProtKB-UniRule"/>
</dbReference>
<sequence>MTDSSRRAVVLSGGGLLGAAWQAGLLRGLTEAGVDLAGADTVIGTSAGSLSGASFTMGGDPQELLRILDQAVASVESFVTPERFGRMFEIMAQAAAEDSPEAGRRRIGQAALEAETIAEADFGPKFSFLGEKWPDGFVCTAVEATSGAFQAWASGSNVPLFRAVASSCAAPLVFPAVDIDGRRYLDGGLNSNLNSELAREFGRILAVSCLPVTTPVPDAGPMADSMAAQVAAELEERRAAGSQVELIEPGPEFLDVTDGGRNYMVRANVQPAFEAGLRQALGAAQRVSEMWTA</sequence>
<feature type="active site" description="Nucleophile" evidence="4">
    <location>
        <position position="46"/>
    </location>
</feature>
<protein>
    <submittedName>
        <fullName evidence="6">Patatin-like phospholipase family protein</fullName>
    </submittedName>
</protein>
<keyword evidence="2 4" id="KW-0442">Lipid degradation</keyword>
<dbReference type="PANTHER" id="PTHR14226">
    <property type="entry name" value="NEUROPATHY TARGET ESTERASE/SWISS CHEESE D.MELANOGASTER"/>
    <property type="match status" value="1"/>
</dbReference>
<name>A0A6N7Z525_9PSEU</name>
<evidence type="ECO:0000256" key="1">
    <source>
        <dbReference type="ARBA" id="ARBA00022801"/>
    </source>
</evidence>
<feature type="short sequence motif" description="GXGXXG" evidence="4">
    <location>
        <begin position="13"/>
        <end position="18"/>
    </location>
</feature>
<evidence type="ECO:0000259" key="5">
    <source>
        <dbReference type="PROSITE" id="PS51635"/>
    </source>
</evidence>
<keyword evidence="3 4" id="KW-0443">Lipid metabolism</keyword>
<feature type="domain" description="PNPLA" evidence="5">
    <location>
        <begin position="9"/>
        <end position="199"/>
    </location>
</feature>
<dbReference type="PANTHER" id="PTHR14226:SF29">
    <property type="entry name" value="NEUROPATHY TARGET ESTERASE SWS"/>
    <property type="match status" value="1"/>
</dbReference>
<evidence type="ECO:0000256" key="2">
    <source>
        <dbReference type="ARBA" id="ARBA00022963"/>
    </source>
</evidence>
<keyword evidence="7" id="KW-1185">Reference proteome</keyword>
<feature type="short sequence motif" description="GXSXG" evidence="4">
    <location>
        <begin position="44"/>
        <end position="48"/>
    </location>
</feature>
<dbReference type="AlphaFoldDB" id="A0A6N7Z525"/>
<dbReference type="PROSITE" id="PS51635">
    <property type="entry name" value="PNPLA"/>
    <property type="match status" value="1"/>
</dbReference>
<dbReference type="GO" id="GO:0016042">
    <property type="term" value="P:lipid catabolic process"/>
    <property type="evidence" value="ECO:0007669"/>
    <property type="project" value="UniProtKB-UniRule"/>
</dbReference>
<dbReference type="InterPro" id="IPR050301">
    <property type="entry name" value="NTE"/>
</dbReference>
<evidence type="ECO:0000256" key="4">
    <source>
        <dbReference type="PROSITE-ProRule" id="PRU01161"/>
    </source>
</evidence>
<accession>A0A6N7Z525</accession>